<evidence type="ECO:0000313" key="3">
    <source>
        <dbReference type="Proteomes" id="UP000250043"/>
    </source>
</evidence>
<proteinExistence type="predicted"/>
<dbReference type="AlphaFoldDB" id="A0A8E2AUI8"/>
<organism evidence="2 3">
    <name type="scientific">Obba rivulosa</name>
    <dbReference type="NCBI Taxonomy" id="1052685"/>
    <lineage>
        <taxon>Eukaryota</taxon>
        <taxon>Fungi</taxon>
        <taxon>Dikarya</taxon>
        <taxon>Basidiomycota</taxon>
        <taxon>Agaricomycotina</taxon>
        <taxon>Agaricomycetes</taxon>
        <taxon>Polyporales</taxon>
        <taxon>Gelatoporiaceae</taxon>
        <taxon>Obba</taxon>
    </lineage>
</organism>
<protein>
    <submittedName>
        <fullName evidence="2">Uncharacterized protein</fullName>
    </submittedName>
</protein>
<gene>
    <name evidence="2" type="ORF">OBBRIDRAFT_90426</name>
</gene>
<feature type="region of interest" description="Disordered" evidence="1">
    <location>
        <begin position="64"/>
        <end position="84"/>
    </location>
</feature>
<reference evidence="2 3" key="1">
    <citation type="submission" date="2016-07" db="EMBL/GenBank/DDBJ databases">
        <title>Draft genome of the white-rot fungus Obba rivulosa 3A-2.</title>
        <authorList>
            <consortium name="DOE Joint Genome Institute"/>
            <person name="Miettinen O."/>
            <person name="Riley R."/>
            <person name="Acob R."/>
            <person name="Barry K."/>
            <person name="Cullen D."/>
            <person name="De Vries R."/>
            <person name="Hainaut M."/>
            <person name="Hatakka A."/>
            <person name="Henrissat B."/>
            <person name="Hilden K."/>
            <person name="Kuo R."/>
            <person name="Labutti K."/>
            <person name="Lipzen A."/>
            <person name="Makela M.R."/>
            <person name="Sandor L."/>
            <person name="Spatafora J.W."/>
            <person name="Grigoriev I.V."/>
            <person name="Hibbett D.S."/>
        </authorList>
    </citation>
    <scope>NUCLEOTIDE SEQUENCE [LARGE SCALE GENOMIC DNA]</scope>
    <source>
        <strain evidence="2 3">3A-2</strain>
    </source>
</reference>
<evidence type="ECO:0000313" key="2">
    <source>
        <dbReference type="EMBL" id="OCH88382.1"/>
    </source>
</evidence>
<sequence>MLPHVWSRHASETLYLPRVSACRCCAESRSRRTSSNNESLVAIPAGHGYAAAAWGRRIQSSLTRGSEIGERQPTPHHADILRHEPDRCTNGAPHDLGVVSLGASAAVHVRTHLHAIEGPTYAVAVSTEFGQIQEVAPRAVRIQWPLDGCQPLIDLALTNSSHIMQNIGITPATSSLLTMLSNSLSVGVLSTIKGDSHTTEDCVRQAKAYCQDLQGRTLLGNEVLVSRLWNARWTLRLLSPDDASHCVCNCLLWGGFDRLNLMTAEAARVCV</sequence>
<dbReference type="Proteomes" id="UP000250043">
    <property type="component" value="Unassembled WGS sequence"/>
</dbReference>
<dbReference type="EMBL" id="KV722454">
    <property type="protein sequence ID" value="OCH88382.1"/>
    <property type="molecule type" value="Genomic_DNA"/>
</dbReference>
<evidence type="ECO:0000256" key="1">
    <source>
        <dbReference type="SAM" id="MobiDB-lite"/>
    </source>
</evidence>
<accession>A0A8E2AUI8</accession>
<name>A0A8E2AUI8_9APHY</name>
<keyword evidence="3" id="KW-1185">Reference proteome</keyword>